<keyword evidence="1" id="KW-1133">Transmembrane helix</keyword>
<name>A0AAQ1YNJ2_HAEHA</name>
<reference evidence="2 3" key="1">
    <citation type="submission" date="2018-12" db="EMBL/GenBank/DDBJ databases">
        <authorList>
            <person name="Fluit A.C."/>
        </authorList>
    </citation>
    <scope>NUCLEOTIDE SEQUENCE [LARGE SCALE GENOMIC DNA]</scope>
    <source>
        <strain evidence="2 3">16-549009</strain>
    </source>
</reference>
<keyword evidence="1" id="KW-0812">Transmembrane</keyword>
<sequence length="39" mass="4219">MLQCGIIFSEEKNMSDFGYAMIAVVLSMSVVCGLALSIF</sequence>
<comment type="caution">
    <text evidence="2">The sequence shown here is derived from an EMBL/GenBank/DDBJ whole genome shotgun (WGS) entry which is preliminary data.</text>
</comment>
<organism evidence="2 3">
    <name type="scientific">Haemophilus haemolyticus</name>
    <dbReference type="NCBI Taxonomy" id="726"/>
    <lineage>
        <taxon>Bacteria</taxon>
        <taxon>Pseudomonadati</taxon>
        <taxon>Pseudomonadota</taxon>
        <taxon>Gammaproteobacteria</taxon>
        <taxon>Pasteurellales</taxon>
        <taxon>Pasteurellaceae</taxon>
        <taxon>Haemophilus</taxon>
    </lineage>
</organism>
<evidence type="ECO:0000313" key="3">
    <source>
        <dbReference type="Proteomes" id="UP000294998"/>
    </source>
</evidence>
<gene>
    <name evidence="2" type="ORF">EGH31_0011</name>
</gene>
<protein>
    <recommendedName>
        <fullName evidence="4">YnhF family membrane protein</fullName>
    </recommendedName>
</protein>
<accession>A0AAQ1YNJ2</accession>
<evidence type="ECO:0008006" key="4">
    <source>
        <dbReference type="Google" id="ProtNLM"/>
    </source>
</evidence>
<evidence type="ECO:0000313" key="2">
    <source>
        <dbReference type="EMBL" id="TDN44531.1"/>
    </source>
</evidence>
<dbReference type="Proteomes" id="UP000294998">
    <property type="component" value="Unassembled WGS sequence"/>
</dbReference>
<dbReference type="AlphaFoldDB" id="A0AAQ1YNJ2"/>
<keyword evidence="1" id="KW-0472">Membrane</keyword>
<proteinExistence type="predicted"/>
<evidence type="ECO:0000256" key="1">
    <source>
        <dbReference type="SAM" id="Phobius"/>
    </source>
</evidence>
<feature type="transmembrane region" description="Helical" evidence="1">
    <location>
        <begin position="17"/>
        <end position="38"/>
    </location>
</feature>
<dbReference type="EMBL" id="RWKG01000001">
    <property type="protein sequence ID" value="TDN44531.1"/>
    <property type="molecule type" value="Genomic_DNA"/>
</dbReference>